<dbReference type="EMBL" id="CAMXCT020000118">
    <property type="protein sequence ID" value="CAL1127530.1"/>
    <property type="molecule type" value="Genomic_DNA"/>
</dbReference>
<reference evidence="3 4" key="2">
    <citation type="submission" date="2024-05" db="EMBL/GenBank/DDBJ databases">
        <authorList>
            <person name="Chen Y."/>
            <person name="Shah S."/>
            <person name="Dougan E. K."/>
            <person name="Thang M."/>
            <person name="Chan C."/>
        </authorList>
    </citation>
    <scope>NUCLEOTIDE SEQUENCE [LARGE SCALE GENOMIC DNA]</scope>
</reference>
<sequence length="256" mass="28006">MRWALPGSRALDQESASCHGGCILSKYYLPSADDVADHHWCVHVFVLHLPPISPTTLELERETWIASSARISTDIGNSPGSRVARHADAPWCIDGLTTAELRQVDMTNALLFAALLLALACLFAGVRFVLEHASVPNTPDLPSIWTTWPVQWLLSRDVPETLMAFISDLDAAQKAAEVARIGAADDNCVAIAVASAVISNEEQWNKTEIGQMSMMVTLGVIVTAVFRLALRACQCLENLRLSHDEDRGQLKPLDPR</sequence>
<keyword evidence="1" id="KW-1133">Transmembrane helix</keyword>
<keyword evidence="1" id="KW-0812">Transmembrane</keyword>
<feature type="transmembrane region" description="Helical" evidence="1">
    <location>
        <begin position="209"/>
        <end position="230"/>
    </location>
</feature>
<dbReference type="AlphaFoldDB" id="A0A9P1BK66"/>
<evidence type="ECO:0000313" key="3">
    <source>
        <dbReference type="EMBL" id="CAL4761467.1"/>
    </source>
</evidence>
<keyword evidence="1" id="KW-0472">Membrane</keyword>
<dbReference type="EMBL" id="CAMXCT030000118">
    <property type="protein sequence ID" value="CAL4761467.1"/>
    <property type="molecule type" value="Genomic_DNA"/>
</dbReference>
<proteinExistence type="predicted"/>
<organism evidence="2">
    <name type="scientific">Cladocopium goreaui</name>
    <dbReference type="NCBI Taxonomy" id="2562237"/>
    <lineage>
        <taxon>Eukaryota</taxon>
        <taxon>Sar</taxon>
        <taxon>Alveolata</taxon>
        <taxon>Dinophyceae</taxon>
        <taxon>Suessiales</taxon>
        <taxon>Symbiodiniaceae</taxon>
        <taxon>Cladocopium</taxon>
    </lineage>
</organism>
<evidence type="ECO:0000313" key="4">
    <source>
        <dbReference type="Proteomes" id="UP001152797"/>
    </source>
</evidence>
<reference evidence="2" key="1">
    <citation type="submission" date="2022-10" db="EMBL/GenBank/DDBJ databases">
        <authorList>
            <person name="Chen Y."/>
            <person name="Dougan E. K."/>
            <person name="Chan C."/>
            <person name="Rhodes N."/>
            <person name="Thang M."/>
        </authorList>
    </citation>
    <scope>NUCLEOTIDE SEQUENCE</scope>
</reference>
<dbReference type="EMBL" id="CAMXCT010000118">
    <property type="protein sequence ID" value="CAI3974155.1"/>
    <property type="molecule type" value="Genomic_DNA"/>
</dbReference>
<name>A0A9P1BK66_9DINO</name>
<evidence type="ECO:0000256" key="1">
    <source>
        <dbReference type="SAM" id="Phobius"/>
    </source>
</evidence>
<feature type="transmembrane region" description="Helical" evidence="1">
    <location>
        <begin position="109"/>
        <end position="130"/>
    </location>
</feature>
<keyword evidence="4" id="KW-1185">Reference proteome</keyword>
<accession>A0A9P1BK66</accession>
<gene>
    <name evidence="2" type="ORF">C1SCF055_LOCUS2580</name>
</gene>
<evidence type="ECO:0000313" key="2">
    <source>
        <dbReference type="EMBL" id="CAI3974155.1"/>
    </source>
</evidence>
<comment type="caution">
    <text evidence="2">The sequence shown here is derived from an EMBL/GenBank/DDBJ whole genome shotgun (WGS) entry which is preliminary data.</text>
</comment>
<protein>
    <submittedName>
        <fullName evidence="2">Uncharacterized protein</fullName>
    </submittedName>
</protein>
<dbReference type="Proteomes" id="UP001152797">
    <property type="component" value="Unassembled WGS sequence"/>
</dbReference>